<evidence type="ECO:0000256" key="1">
    <source>
        <dbReference type="SAM" id="MobiDB-lite"/>
    </source>
</evidence>
<name>A0A9P6X019_RHIOR</name>
<feature type="compositionally biased region" description="Polar residues" evidence="1">
    <location>
        <begin position="127"/>
        <end position="138"/>
    </location>
</feature>
<keyword evidence="3" id="KW-1185">Reference proteome</keyword>
<feature type="compositionally biased region" description="Basic and acidic residues" evidence="1">
    <location>
        <begin position="345"/>
        <end position="361"/>
    </location>
</feature>
<feature type="region of interest" description="Disordered" evidence="1">
    <location>
        <begin position="127"/>
        <end position="251"/>
    </location>
</feature>
<feature type="compositionally biased region" description="Basic and acidic residues" evidence="1">
    <location>
        <begin position="139"/>
        <end position="163"/>
    </location>
</feature>
<evidence type="ECO:0000313" key="3">
    <source>
        <dbReference type="Proteomes" id="UP000716291"/>
    </source>
</evidence>
<feature type="compositionally biased region" description="Polar residues" evidence="1">
    <location>
        <begin position="204"/>
        <end position="225"/>
    </location>
</feature>
<proteinExistence type="predicted"/>
<dbReference type="AlphaFoldDB" id="A0A9P6X019"/>
<reference evidence="2" key="1">
    <citation type="journal article" date="2020" name="Microb. Genom.">
        <title>Genetic diversity of clinical and environmental Mucorales isolates obtained from an investigation of mucormycosis cases among solid organ transplant recipients.</title>
        <authorList>
            <person name="Nguyen M.H."/>
            <person name="Kaul D."/>
            <person name="Muto C."/>
            <person name="Cheng S.J."/>
            <person name="Richter R.A."/>
            <person name="Bruno V.M."/>
            <person name="Liu G."/>
            <person name="Beyhan S."/>
            <person name="Sundermann A.J."/>
            <person name="Mounaud S."/>
            <person name="Pasculle A.W."/>
            <person name="Nierman W.C."/>
            <person name="Driscoll E."/>
            <person name="Cumbie R."/>
            <person name="Clancy C.J."/>
            <person name="Dupont C.L."/>
        </authorList>
    </citation>
    <scope>NUCLEOTIDE SEQUENCE</scope>
    <source>
        <strain evidence="2">GL11</strain>
    </source>
</reference>
<dbReference type="Proteomes" id="UP000716291">
    <property type="component" value="Unassembled WGS sequence"/>
</dbReference>
<organism evidence="2 3">
    <name type="scientific">Rhizopus oryzae</name>
    <name type="common">Mucormycosis agent</name>
    <name type="synonym">Rhizopus arrhizus var. delemar</name>
    <dbReference type="NCBI Taxonomy" id="64495"/>
    <lineage>
        <taxon>Eukaryota</taxon>
        <taxon>Fungi</taxon>
        <taxon>Fungi incertae sedis</taxon>
        <taxon>Mucoromycota</taxon>
        <taxon>Mucoromycotina</taxon>
        <taxon>Mucoromycetes</taxon>
        <taxon>Mucorales</taxon>
        <taxon>Mucorineae</taxon>
        <taxon>Rhizopodaceae</taxon>
        <taxon>Rhizopus</taxon>
    </lineage>
</organism>
<comment type="caution">
    <text evidence="2">The sequence shown here is derived from an EMBL/GenBank/DDBJ whole genome shotgun (WGS) entry which is preliminary data.</text>
</comment>
<accession>A0A9P6X019</accession>
<feature type="compositionally biased region" description="Polar residues" evidence="1">
    <location>
        <begin position="363"/>
        <end position="373"/>
    </location>
</feature>
<gene>
    <name evidence="2" type="ORF">G6F64_011067</name>
</gene>
<feature type="compositionally biased region" description="Basic residues" evidence="1">
    <location>
        <begin position="232"/>
        <end position="241"/>
    </location>
</feature>
<feature type="compositionally biased region" description="Low complexity" evidence="1">
    <location>
        <begin position="181"/>
        <end position="194"/>
    </location>
</feature>
<sequence length="457" mass="51548">MEQEKDIEYRLVDKILLPDFQSSLIFLPINQNLWNTAHNEHTIDKSIKKAETPIDGSKEEQEDYFYKAFAADKKTKKKEVVEKTRDEERFDLCSFARYLYENRLSMLEESKSTLISNKDQQDALLTKTSAESDMSSLERSNKRATEKKEKDTTEKEMSEKTEVDEAWMAQFEVQSTFATVRPSPTRSTQSSRSQAKGASGLKRSPTTPEMASVASSLKRSTSSHPAPSKAATRAKRSHTIAHPKPPVLKWEDPAVDRSPVRKSASLLDSLTKTTKGLVRHLSHRKRSASTGLSPAALAVLQDPLVQKAVSMDRPDIKAIQRTVYVEPDALHGLLKKGGKLSSYGSDDRLPPVWSDPRDGQRRPISTDSQTGRSVLSDDDTVRSREYATRVIRQTSVRQQVVNGQVCFEKHSAIDSLNAPPPIPRRSSKRYQEMIYPGDELSVDEQLDEMMRMLTEGY</sequence>
<feature type="region of interest" description="Disordered" evidence="1">
    <location>
        <begin position="336"/>
        <end position="380"/>
    </location>
</feature>
<protein>
    <submittedName>
        <fullName evidence="2">Uncharacterized protein</fullName>
    </submittedName>
</protein>
<evidence type="ECO:0000313" key="2">
    <source>
        <dbReference type="EMBL" id="KAG1302279.1"/>
    </source>
</evidence>
<dbReference type="EMBL" id="JAANQT010002525">
    <property type="protein sequence ID" value="KAG1302279.1"/>
    <property type="molecule type" value="Genomic_DNA"/>
</dbReference>